<sequence>KDGDGWWNSDDLVDQVINRAIPIFEARFPGAKALFAFDNATGHCVYAEDALLAKNMNLSPGGKQPKMRSTTYGDNIPQDMCFPEDYENPDLCGKPKGLKQ</sequence>
<organism evidence="1 2">
    <name type="scientific">Racocetra persica</name>
    <dbReference type="NCBI Taxonomy" id="160502"/>
    <lineage>
        <taxon>Eukaryota</taxon>
        <taxon>Fungi</taxon>
        <taxon>Fungi incertae sedis</taxon>
        <taxon>Mucoromycota</taxon>
        <taxon>Glomeromycotina</taxon>
        <taxon>Glomeromycetes</taxon>
        <taxon>Diversisporales</taxon>
        <taxon>Gigasporaceae</taxon>
        <taxon>Racocetra</taxon>
    </lineage>
</organism>
<protein>
    <submittedName>
        <fullName evidence="1">9149_t:CDS:1</fullName>
    </submittedName>
</protein>
<dbReference type="Proteomes" id="UP000789920">
    <property type="component" value="Unassembled WGS sequence"/>
</dbReference>
<gene>
    <name evidence="1" type="ORF">RPERSI_LOCUS23895</name>
</gene>
<accession>A0ACA9RX33</accession>
<name>A0ACA9RX33_9GLOM</name>
<dbReference type="EMBL" id="CAJVQC010075628">
    <property type="protein sequence ID" value="CAG8813997.1"/>
    <property type="molecule type" value="Genomic_DNA"/>
</dbReference>
<proteinExistence type="predicted"/>
<reference evidence="1" key="1">
    <citation type="submission" date="2021-06" db="EMBL/GenBank/DDBJ databases">
        <authorList>
            <person name="Kallberg Y."/>
            <person name="Tangrot J."/>
            <person name="Rosling A."/>
        </authorList>
    </citation>
    <scope>NUCLEOTIDE SEQUENCE</scope>
    <source>
        <strain evidence="1">MA461A</strain>
    </source>
</reference>
<feature type="non-terminal residue" evidence="1">
    <location>
        <position position="100"/>
    </location>
</feature>
<evidence type="ECO:0000313" key="2">
    <source>
        <dbReference type="Proteomes" id="UP000789920"/>
    </source>
</evidence>
<feature type="non-terminal residue" evidence="1">
    <location>
        <position position="1"/>
    </location>
</feature>
<comment type="caution">
    <text evidence="1">The sequence shown here is derived from an EMBL/GenBank/DDBJ whole genome shotgun (WGS) entry which is preliminary data.</text>
</comment>
<evidence type="ECO:0000313" key="1">
    <source>
        <dbReference type="EMBL" id="CAG8813997.1"/>
    </source>
</evidence>
<keyword evidence="2" id="KW-1185">Reference proteome</keyword>